<keyword evidence="2" id="KW-1185">Reference proteome</keyword>
<name>A0ABY1JST2_9BACL</name>
<protein>
    <submittedName>
        <fullName evidence="1">Uncharacterized protein</fullName>
    </submittedName>
</protein>
<accession>A0ABY1JST2</accession>
<evidence type="ECO:0000313" key="1">
    <source>
        <dbReference type="EMBL" id="SIQ69992.1"/>
    </source>
</evidence>
<reference evidence="1 2" key="1">
    <citation type="submission" date="2017-01" db="EMBL/GenBank/DDBJ databases">
        <authorList>
            <person name="Varghese N."/>
            <person name="Submissions S."/>
        </authorList>
    </citation>
    <scope>NUCLEOTIDE SEQUENCE [LARGE SCALE GENOMIC DNA]</scope>
    <source>
        <strain evidence="1 2">ATCC 23464</strain>
    </source>
</reference>
<sequence>MMETKVKRYFQLKKKQKEIEQELGDLRNEIISHCSEEELTELQTGHYHVKIVSQDRKEYDDNKLYDALPDPSVWKLISKADPTKIASLIKLNVISEETVRDTITIKKISLLQVNRSS</sequence>
<dbReference type="Proteomes" id="UP000186666">
    <property type="component" value="Unassembled WGS sequence"/>
</dbReference>
<proteinExistence type="predicted"/>
<organism evidence="1 2">
    <name type="scientific">Paenibacillus macquariensis</name>
    <dbReference type="NCBI Taxonomy" id="948756"/>
    <lineage>
        <taxon>Bacteria</taxon>
        <taxon>Bacillati</taxon>
        <taxon>Bacillota</taxon>
        <taxon>Bacilli</taxon>
        <taxon>Bacillales</taxon>
        <taxon>Paenibacillaceae</taxon>
        <taxon>Paenibacillus</taxon>
    </lineage>
</organism>
<dbReference type="EMBL" id="FTNK01000003">
    <property type="protein sequence ID" value="SIQ69992.1"/>
    <property type="molecule type" value="Genomic_DNA"/>
</dbReference>
<evidence type="ECO:0000313" key="2">
    <source>
        <dbReference type="Proteomes" id="UP000186666"/>
    </source>
</evidence>
<comment type="caution">
    <text evidence="1">The sequence shown here is derived from an EMBL/GenBank/DDBJ whole genome shotgun (WGS) entry which is preliminary data.</text>
</comment>
<gene>
    <name evidence="1" type="ORF">SAMN05421578_103440</name>
</gene>